<sequence length="188" mass="21285">MRAVAVKQAPAAPPPSPEAQKLLEQLRDIHEPAPVSWWPPAPGWWLLALVILACAVGVYVWWRHRRRQRLHNRYRVEAVRLLQSIDIGERTALQEINEILKRVAVTTFGRSDCGNLTGLPWLEFLADSAAIPCPDPARKAVLEHLYRADTIDKSASEAFRRYAVEWVKRHGEKHSRPPIPGTVEASNV</sequence>
<accession>A0A1M4TZM5</accession>
<evidence type="ECO:0000313" key="2">
    <source>
        <dbReference type="EMBL" id="SHE49961.1"/>
    </source>
</evidence>
<evidence type="ECO:0000313" key="3">
    <source>
        <dbReference type="Proteomes" id="UP000184170"/>
    </source>
</evidence>
<dbReference type="Pfam" id="PF14316">
    <property type="entry name" value="DUF4381"/>
    <property type="match status" value="1"/>
</dbReference>
<evidence type="ECO:0000256" key="1">
    <source>
        <dbReference type="SAM" id="Phobius"/>
    </source>
</evidence>
<keyword evidence="1" id="KW-1133">Transmembrane helix</keyword>
<dbReference type="InterPro" id="IPR025489">
    <property type="entry name" value="DUF4381"/>
</dbReference>
<dbReference type="Proteomes" id="UP000184170">
    <property type="component" value="Unassembled WGS sequence"/>
</dbReference>
<keyword evidence="1" id="KW-0812">Transmembrane</keyword>
<proteinExistence type="predicted"/>
<keyword evidence="1" id="KW-0472">Membrane</keyword>
<dbReference type="AlphaFoldDB" id="A0A1M4TZM5"/>
<protein>
    <recommendedName>
        <fullName evidence="4">DUF4381 domain-containing protein</fullName>
    </recommendedName>
</protein>
<dbReference type="OrthoDB" id="283083at2"/>
<organism evidence="2 3">
    <name type="scientific">Microbulbifer donghaiensis</name>
    <dbReference type="NCBI Taxonomy" id="494016"/>
    <lineage>
        <taxon>Bacteria</taxon>
        <taxon>Pseudomonadati</taxon>
        <taxon>Pseudomonadota</taxon>
        <taxon>Gammaproteobacteria</taxon>
        <taxon>Cellvibrionales</taxon>
        <taxon>Microbulbiferaceae</taxon>
        <taxon>Microbulbifer</taxon>
    </lineage>
</organism>
<name>A0A1M4TZM5_9GAMM</name>
<dbReference type="RefSeq" id="WP_073270259.1">
    <property type="nucleotide sequence ID" value="NZ_FQVA01000001.1"/>
</dbReference>
<keyword evidence="3" id="KW-1185">Reference proteome</keyword>
<gene>
    <name evidence="2" type="ORF">SAMN04487965_0022</name>
</gene>
<dbReference type="STRING" id="494016.SAMN04487965_0022"/>
<reference evidence="3" key="1">
    <citation type="submission" date="2016-11" db="EMBL/GenBank/DDBJ databases">
        <authorList>
            <person name="Varghese N."/>
            <person name="Submissions S."/>
        </authorList>
    </citation>
    <scope>NUCLEOTIDE SEQUENCE [LARGE SCALE GENOMIC DNA]</scope>
    <source>
        <strain evidence="3">CGMCC 1.7063</strain>
    </source>
</reference>
<feature type="transmembrane region" description="Helical" evidence="1">
    <location>
        <begin position="44"/>
        <end position="62"/>
    </location>
</feature>
<dbReference type="EMBL" id="FQVA01000001">
    <property type="protein sequence ID" value="SHE49961.1"/>
    <property type="molecule type" value="Genomic_DNA"/>
</dbReference>
<evidence type="ECO:0008006" key="4">
    <source>
        <dbReference type="Google" id="ProtNLM"/>
    </source>
</evidence>